<protein>
    <recommendedName>
        <fullName evidence="5">Lipoprotein</fullName>
    </recommendedName>
</protein>
<dbReference type="AlphaFoldDB" id="A0A1Y4VR81"/>
<evidence type="ECO:0000313" key="4">
    <source>
        <dbReference type="Proteomes" id="UP000283369"/>
    </source>
</evidence>
<evidence type="ECO:0000313" key="1">
    <source>
        <dbReference type="EMBL" id="OUQ71644.1"/>
    </source>
</evidence>
<organism evidence="1 3">
    <name type="scientific">Bacteroides xylanisolvens</name>
    <dbReference type="NCBI Taxonomy" id="371601"/>
    <lineage>
        <taxon>Bacteria</taxon>
        <taxon>Pseudomonadati</taxon>
        <taxon>Bacteroidota</taxon>
        <taxon>Bacteroidia</taxon>
        <taxon>Bacteroidales</taxon>
        <taxon>Bacteroidaceae</taxon>
        <taxon>Bacteroides</taxon>
    </lineage>
</organism>
<evidence type="ECO:0000313" key="3">
    <source>
        <dbReference type="Proteomes" id="UP000196036"/>
    </source>
</evidence>
<reference evidence="3" key="1">
    <citation type="submission" date="2017-04" db="EMBL/GenBank/DDBJ databases">
        <title>Function of individual gut microbiota members based on whole genome sequencing of pure cultures obtained from chicken caecum.</title>
        <authorList>
            <person name="Medvecky M."/>
            <person name="Cejkova D."/>
            <person name="Polansky O."/>
            <person name="Karasova D."/>
            <person name="Kubasova T."/>
            <person name="Cizek A."/>
            <person name="Rychlik I."/>
        </authorList>
    </citation>
    <scope>NUCLEOTIDE SEQUENCE [LARGE SCALE GENOMIC DNA]</scope>
    <source>
        <strain evidence="3">An109</strain>
    </source>
</reference>
<dbReference type="RefSeq" id="WP_087317897.1">
    <property type="nucleotide sequence ID" value="NZ_JAHOJA010000020.1"/>
</dbReference>
<dbReference type="EMBL" id="NFLW01000009">
    <property type="protein sequence ID" value="OUQ71644.1"/>
    <property type="molecule type" value="Genomic_DNA"/>
</dbReference>
<gene>
    <name evidence="1" type="ORF">B5E52_06745</name>
    <name evidence="2" type="ORF">DWW25_17850</name>
</gene>
<dbReference type="EMBL" id="QRYV01000046">
    <property type="protein sequence ID" value="RGV10580.1"/>
    <property type="molecule type" value="Genomic_DNA"/>
</dbReference>
<name>A0A1Y4VR81_9BACE</name>
<comment type="caution">
    <text evidence="1">The sequence shown here is derived from an EMBL/GenBank/DDBJ whole genome shotgun (WGS) entry which is preliminary data.</text>
</comment>
<proteinExistence type="predicted"/>
<sequence>MKKIFILAASVLFISSCNMKKSNSEQALQDSIRVADSIAVLEYEKEQAMYDEIQTSSGYSSDPNFRPTISPDGKYHTIDGKARQIEFQGSLEQKQQLEMLDEYEKNHPDY</sequence>
<dbReference type="Proteomes" id="UP000283369">
    <property type="component" value="Unassembled WGS sequence"/>
</dbReference>
<dbReference type="PROSITE" id="PS51257">
    <property type="entry name" value="PROKAR_LIPOPROTEIN"/>
    <property type="match status" value="1"/>
</dbReference>
<reference evidence="1" key="2">
    <citation type="journal article" date="2018" name="BMC Genomics">
        <title>Whole genome sequencing and function prediction of 133 gut anaerobes isolated from chicken caecum in pure cultures.</title>
        <authorList>
            <person name="Medvecky M."/>
            <person name="Cejkova D."/>
            <person name="Polansky O."/>
            <person name="Karasova D."/>
            <person name="Kubasova T."/>
            <person name="Cizek A."/>
            <person name="Rychlik I."/>
        </authorList>
    </citation>
    <scope>NUCLEOTIDE SEQUENCE</scope>
    <source>
        <strain evidence="1">An109</strain>
    </source>
</reference>
<reference evidence="2 4" key="3">
    <citation type="submission" date="2018-08" db="EMBL/GenBank/DDBJ databases">
        <title>A genome reference for cultivated species of the human gut microbiota.</title>
        <authorList>
            <person name="Zou Y."/>
            <person name="Xue W."/>
            <person name="Luo G."/>
        </authorList>
    </citation>
    <scope>NUCLEOTIDE SEQUENCE [LARGE SCALE GENOMIC DNA]</scope>
    <source>
        <strain evidence="2 4">AF14-7</strain>
    </source>
</reference>
<evidence type="ECO:0000313" key="2">
    <source>
        <dbReference type="EMBL" id="RGV10580.1"/>
    </source>
</evidence>
<evidence type="ECO:0008006" key="5">
    <source>
        <dbReference type="Google" id="ProtNLM"/>
    </source>
</evidence>
<accession>A0A1Y4VR81</accession>
<dbReference type="Proteomes" id="UP000196036">
    <property type="component" value="Unassembled WGS sequence"/>
</dbReference>